<feature type="region of interest" description="Disordered" evidence="1">
    <location>
        <begin position="1"/>
        <end position="52"/>
    </location>
</feature>
<proteinExistence type="predicted"/>
<sequence length="297" mass="33850">MSRNRLGRRARRRRRRPRRRRDILLGSSRPRGDDPRHGLHPRLHGRDPLRPPALLLPAEHRLPLRRLPIRRRVGPTRHHLFFLPLPQLPGLLLRRLLRRPANLHLNPLRARLSPQLRPQLPRQHTPHVCPADCLPRLRPRPRRRHCQAGKDRPRGEGGAGGAGVLQRQFHFLFYPYVLVQPFSVAHFRRQKGVLFQHRGYGDRSGSVEGRGLYNQNRGVDGAAEANSDLRIGFPAAFLARLRRRNRPREPPVEPARPGRGQFQGALPGFASGAGELAALEREREAVGPARRQSAVSA</sequence>
<feature type="region of interest" description="Disordered" evidence="1">
    <location>
        <begin position="119"/>
        <end position="160"/>
    </location>
</feature>
<gene>
    <name evidence="2" type="ORF">LITE_LOCUS20409</name>
</gene>
<comment type="caution">
    <text evidence="2">The sequence shown here is derived from an EMBL/GenBank/DDBJ whole genome shotgun (WGS) entry which is preliminary data.</text>
</comment>
<feature type="compositionally biased region" description="Basic residues" evidence="1">
    <location>
        <begin position="1"/>
        <end position="21"/>
    </location>
</feature>
<dbReference type="EMBL" id="CAMGYJ010000005">
    <property type="protein sequence ID" value="CAI0425471.1"/>
    <property type="molecule type" value="Genomic_DNA"/>
</dbReference>
<name>A0AAV0KWS5_9ROSI</name>
<dbReference type="Proteomes" id="UP001154282">
    <property type="component" value="Unassembled WGS sequence"/>
</dbReference>
<reference evidence="2" key="1">
    <citation type="submission" date="2022-08" db="EMBL/GenBank/DDBJ databases">
        <authorList>
            <person name="Gutierrez-Valencia J."/>
        </authorList>
    </citation>
    <scope>NUCLEOTIDE SEQUENCE</scope>
</reference>
<protein>
    <submittedName>
        <fullName evidence="2">Uncharacterized protein</fullName>
    </submittedName>
</protein>
<evidence type="ECO:0000313" key="3">
    <source>
        <dbReference type="Proteomes" id="UP001154282"/>
    </source>
</evidence>
<evidence type="ECO:0000313" key="2">
    <source>
        <dbReference type="EMBL" id="CAI0425471.1"/>
    </source>
</evidence>
<feature type="compositionally biased region" description="Basic residues" evidence="1">
    <location>
        <begin position="137"/>
        <end position="147"/>
    </location>
</feature>
<keyword evidence="3" id="KW-1185">Reference proteome</keyword>
<feature type="region of interest" description="Disordered" evidence="1">
    <location>
        <begin position="242"/>
        <end position="269"/>
    </location>
</feature>
<dbReference type="AlphaFoldDB" id="A0AAV0KWS5"/>
<organism evidence="2 3">
    <name type="scientific">Linum tenue</name>
    <dbReference type="NCBI Taxonomy" id="586396"/>
    <lineage>
        <taxon>Eukaryota</taxon>
        <taxon>Viridiplantae</taxon>
        <taxon>Streptophyta</taxon>
        <taxon>Embryophyta</taxon>
        <taxon>Tracheophyta</taxon>
        <taxon>Spermatophyta</taxon>
        <taxon>Magnoliopsida</taxon>
        <taxon>eudicotyledons</taxon>
        <taxon>Gunneridae</taxon>
        <taxon>Pentapetalae</taxon>
        <taxon>rosids</taxon>
        <taxon>fabids</taxon>
        <taxon>Malpighiales</taxon>
        <taxon>Linaceae</taxon>
        <taxon>Linum</taxon>
    </lineage>
</organism>
<evidence type="ECO:0000256" key="1">
    <source>
        <dbReference type="SAM" id="MobiDB-lite"/>
    </source>
</evidence>
<accession>A0AAV0KWS5</accession>